<gene>
    <name evidence="1" type="ORF">GPDM_03090</name>
</gene>
<dbReference type="Proteomes" id="UP000003052">
    <property type="component" value="Unassembled WGS sequence"/>
</dbReference>
<evidence type="ECO:0000313" key="1">
    <source>
        <dbReference type="EMBL" id="EGA90846.1"/>
    </source>
</evidence>
<dbReference type="OrthoDB" id="2986371at2"/>
<evidence type="ECO:0000313" key="2">
    <source>
        <dbReference type="Proteomes" id="UP000003052"/>
    </source>
</evidence>
<protein>
    <submittedName>
        <fullName evidence="1">Uncharacterized protein</fullName>
    </submittedName>
</protein>
<dbReference type="RefSeq" id="WP_008428817.1">
    <property type="nucleotide sequence ID" value="NZ_AEPB01000010.1"/>
</dbReference>
<comment type="caution">
    <text evidence="1">The sequence shown here is derived from an EMBL/GenBank/DDBJ whole genome shotgun (WGS) entry which is preliminary data.</text>
</comment>
<dbReference type="AlphaFoldDB" id="E7RDU0"/>
<reference evidence="1 2" key="1">
    <citation type="journal article" date="2011" name="J. Bacteriol.">
        <title>The Draft Genome of Planococcus donghaensis MPA1U2 Reveals Nonsporulation Pathways Controlled by a Conserved Spo0A Regulon.</title>
        <authorList>
            <person name="Pearson M.D."/>
            <person name="Noller H.F."/>
        </authorList>
    </citation>
    <scope>NUCLEOTIDE SEQUENCE [LARGE SCALE GENOMIC DNA]</scope>
    <source>
        <strain evidence="1 2">MPA1U2</strain>
    </source>
</reference>
<proteinExistence type="predicted"/>
<sequence>MILNEYVIEKQLVNKFIEHTFDYPLLINGKARKIFIWGHEILLPDGKGSSKSGILDLIGTDELGEVWLIEAKLSSNTEWHSNIWQNQLGLYAISLKKRSEQEIVLGSRRYIKKRSTGTVFPPYIISETSSLSDAFCQWASHLNYEGKKGLELYDITMDKIRNGSFIQCVLSNEPGHEIWKNRPKDITNAMSYITFNKDETDVLLEQNRVAIASTGTGHWSHETWETFMKKKNEIKPTTDKIPLLLADSVVPIYEKIIDFFTELGWSGEFHTNKKAFRFDLQTIYNIPLRIHIGWIDADGQQDIKYRTPYQFGLKFNIDFRHFKKDTDIEVWEVGYVLAKELAEKARYNIRGGEFSITDNYWTAEKVKDFKWDGEMYRFITKSNKDYIGLEEEYMDLKEVFQFLNRVIKT</sequence>
<name>E7RDU0_9BACL</name>
<organism evidence="1 2">
    <name type="scientific">Planococcus donghaensis MPA1U2</name>
    <dbReference type="NCBI Taxonomy" id="933115"/>
    <lineage>
        <taxon>Bacteria</taxon>
        <taxon>Bacillati</taxon>
        <taxon>Bacillota</taxon>
        <taxon>Bacilli</taxon>
        <taxon>Bacillales</taxon>
        <taxon>Caryophanaceae</taxon>
        <taxon>Planococcus</taxon>
    </lineage>
</organism>
<dbReference type="EMBL" id="AEPB01000010">
    <property type="protein sequence ID" value="EGA90846.1"/>
    <property type="molecule type" value="Genomic_DNA"/>
</dbReference>
<accession>E7RDU0</accession>